<dbReference type="AlphaFoldDB" id="A0A4V1N2M8"/>
<accession>A0A4V1N2M8</accession>
<feature type="coiled-coil region" evidence="1">
    <location>
        <begin position="36"/>
        <end position="70"/>
    </location>
</feature>
<organism evidence="2 3">
    <name type="scientific">Flavobacterium stagni</name>
    <dbReference type="NCBI Taxonomy" id="2506421"/>
    <lineage>
        <taxon>Bacteria</taxon>
        <taxon>Pseudomonadati</taxon>
        <taxon>Bacteroidota</taxon>
        <taxon>Flavobacteriia</taxon>
        <taxon>Flavobacteriales</taxon>
        <taxon>Flavobacteriaceae</taxon>
        <taxon>Flavobacterium</taxon>
    </lineage>
</organism>
<comment type="caution">
    <text evidence="2">The sequence shown here is derived from an EMBL/GenBank/DDBJ whole genome shotgun (WGS) entry which is preliminary data.</text>
</comment>
<dbReference type="RefSeq" id="WP_129461429.1">
    <property type="nucleotide sequence ID" value="NZ_SBKN01000004.1"/>
</dbReference>
<evidence type="ECO:0000313" key="2">
    <source>
        <dbReference type="EMBL" id="RXR22544.1"/>
    </source>
</evidence>
<evidence type="ECO:0000256" key="1">
    <source>
        <dbReference type="SAM" id="Coils"/>
    </source>
</evidence>
<reference evidence="3" key="1">
    <citation type="submission" date="2019-01" db="EMBL/GenBank/DDBJ databases">
        <title>Cytophagaceae bacterium strain CAR-16.</title>
        <authorList>
            <person name="Chen W.-M."/>
        </authorList>
    </citation>
    <scope>NUCLEOTIDE SEQUENCE [LARGE SCALE GENOMIC DNA]</scope>
    <source>
        <strain evidence="3">WWJ-16</strain>
    </source>
</reference>
<name>A0A4V1N2M8_9FLAO</name>
<dbReference type="EMBL" id="SBKN01000004">
    <property type="protein sequence ID" value="RXR22544.1"/>
    <property type="molecule type" value="Genomic_DNA"/>
</dbReference>
<proteinExistence type="predicted"/>
<dbReference type="Proteomes" id="UP000289857">
    <property type="component" value="Unassembled WGS sequence"/>
</dbReference>
<keyword evidence="3" id="KW-1185">Reference proteome</keyword>
<keyword evidence="1" id="KW-0175">Coiled coil</keyword>
<sequence>MELQLIQGQFSPQEALSLLREMVDVKIKFHERKIATAASEEDIKFREKRIKDLQAEWQQIQTQLQQNERSISLKAPVNVTF</sequence>
<protein>
    <submittedName>
        <fullName evidence="2">Uncharacterized protein</fullName>
    </submittedName>
</protein>
<evidence type="ECO:0000313" key="3">
    <source>
        <dbReference type="Proteomes" id="UP000289857"/>
    </source>
</evidence>
<dbReference type="OrthoDB" id="965211at2"/>
<gene>
    <name evidence="2" type="ORF">EQG61_08150</name>
</gene>